<organism evidence="2 3">
    <name type="scientific">Manduca sexta</name>
    <name type="common">Tobacco hawkmoth</name>
    <name type="synonym">Tobacco hornworm</name>
    <dbReference type="NCBI Taxonomy" id="7130"/>
    <lineage>
        <taxon>Eukaryota</taxon>
        <taxon>Metazoa</taxon>
        <taxon>Ecdysozoa</taxon>
        <taxon>Arthropoda</taxon>
        <taxon>Hexapoda</taxon>
        <taxon>Insecta</taxon>
        <taxon>Pterygota</taxon>
        <taxon>Neoptera</taxon>
        <taxon>Endopterygota</taxon>
        <taxon>Lepidoptera</taxon>
        <taxon>Glossata</taxon>
        <taxon>Ditrysia</taxon>
        <taxon>Bombycoidea</taxon>
        <taxon>Sphingidae</taxon>
        <taxon>Sphinginae</taxon>
        <taxon>Sphingini</taxon>
        <taxon>Manduca</taxon>
    </lineage>
</organism>
<evidence type="ECO:0008006" key="4">
    <source>
        <dbReference type="Google" id="ProtNLM"/>
    </source>
</evidence>
<evidence type="ECO:0000313" key="2">
    <source>
        <dbReference type="EMBL" id="KAG6454165.1"/>
    </source>
</evidence>
<dbReference type="Proteomes" id="UP000791440">
    <property type="component" value="Unassembled WGS sequence"/>
</dbReference>
<evidence type="ECO:0000313" key="3">
    <source>
        <dbReference type="Proteomes" id="UP000791440"/>
    </source>
</evidence>
<accession>A0A921ZAX6</accession>
<keyword evidence="3" id="KW-1185">Reference proteome</keyword>
<dbReference type="EMBL" id="JH668458">
    <property type="protein sequence ID" value="KAG6454165.1"/>
    <property type="molecule type" value="Genomic_DNA"/>
</dbReference>
<feature type="compositionally biased region" description="Polar residues" evidence="1">
    <location>
        <begin position="1"/>
        <end position="11"/>
    </location>
</feature>
<protein>
    <recommendedName>
        <fullName evidence="4">GAG-pre-integrase domain-containing protein</fullName>
    </recommendedName>
</protein>
<proteinExistence type="predicted"/>
<dbReference type="AlphaFoldDB" id="A0A921ZAX6"/>
<gene>
    <name evidence="2" type="ORF">O3G_MSEX008524</name>
</gene>
<reference evidence="2" key="2">
    <citation type="submission" date="2020-12" db="EMBL/GenBank/DDBJ databases">
        <authorList>
            <person name="Kanost M."/>
        </authorList>
    </citation>
    <scope>NUCLEOTIDE SEQUENCE</scope>
</reference>
<feature type="region of interest" description="Disordered" evidence="1">
    <location>
        <begin position="1"/>
        <end position="27"/>
    </location>
</feature>
<reference evidence="2" key="1">
    <citation type="journal article" date="2016" name="Insect Biochem. Mol. Biol.">
        <title>Multifaceted biological insights from a draft genome sequence of the tobacco hornworm moth, Manduca sexta.</title>
        <authorList>
            <person name="Kanost M.R."/>
            <person name="Arrese E.L."/>
            <person name="Cao X."/>
            <person name="Chen Y.R."/>
            <person name="Chellapilla S."/>
            <person name="Goldsmith M.R."/>
            <person name="Grosse-Wilde E."/>
            <person name="Heckel D.G."/>
            <person name="Herndon N."/>
            <person name="Jiang H."/>
            <person name="Papanicolaou A."/>
            <person name="Qu J."/>
            <person name="Soulages J.L."/>
            <person name="Vogel H."/>
            <person name="Walters J."/>
            <person name="Waterhouse R.M."/>
            <person name="Ahn S.J."/>
            <person name="Almeida F.C."/>
            <person name="An C."/>
            <person name="Aqrawi P."/>
            <person name="Bretschneider A."/>
            <person name="Bryant W.B."/>
            <person name="Bucks S."/>
            <person name="Chao H."/>
            <person name="Chevignon G."/>
            <person name="Christen J.M."/>
            <person name="Clarke D.F."/>
            <person name="Dittmer N.T."/>
            <person name="Ferguson L.C.F."/>
            <person name="Garavelou S."/>
            <person name="Gordon K.H.J."/>
            <person name="Gunaratna R.T."/>
            <person name="Han Y."/>
            <person name="Hauser F."/>
            <person name="He Y."/>
            <person name="Heidel-Fischer H."/>
            <person name="Hirsh A."/>
            <person name="Hu Y."/>
            <person name="Jiang H."/>
            <person name="Kalra D."/>
            <person name="Klinner C."/>
            <person name="Konig C."/>
            <person name="Kovar C."/>
            <person name="Kroll A.R."/>
            <person name="Kuwar S.S."/>
            <person name="Lee S.L."/>
            <person name="Lehman R."/>
            <person name="Li K."/>
            <person name="Li Z."/>
            <person name="Liang H."/>
            <person name="Lovelace S."/>
            <person name="Lu Z."/>
            <person name="Mansfield J.H."/>
            <person name="McCulloch K.J."/>
            <person name="Mathew T."/>
            <person name="Morton B."/>
            <person name="Muzny D.M."/>
            <person name="Neunemann D."/>
            <person name="Ongeri F."/>
            <person name="Pauchet Y."/>
            <person name="Pu L.L."/>
            <person name="Pyrousis I."/>
            <person name="Rao X.J."/>
            <person name="Redding A."/>
            <person name="Roesel C."/>
            <person name="Sanchez-Gracia A."/>
            <person name="Schaack S."/>
            <person name="Shukla A."/>
            <person name="Tetreau G."/>
            <person name="Wang Y."/>
            <person name="Xiong G.H."/>
            <person name="Traut W."/>
            <person name="Walsh T.K."/>
            <person name="Worley K.C."/>
            <person name="Wu D."/>
            <person name="Wu W."/>
            <person name="Wu Y.Q."/>
            <person name="Zhang X."/>
            <person name="Zou Z."/>
            <person name="Zucker H."/>
            <person name="Briscoe A.D."/>
            <person name="Burmester T."/>
            <person name="Clem R.J."/>
            <person name="Feyereisen R."/>
            <person name="Grimmelikhuijzen C.J.P."/>
            <person name="Hamodrakas S.J."/>
            <person name="Hansson B.S."/>
            <person name="Huguet E."/>
            <person name="Jermiin L.S."/>
            <person name="Lan Q."/>
            <person name="Lehman H.K."/>
            <person name="Lorenzen M."/>
            <person name="Merzendorfer H."/>
            <person name="Michalopoulos I."/>
            <person name="Morton D.B."/>
            <person name="Muthukrishnan S."/>
            <person name="Oakeshott J.G."/>
            <person name="Palmer W."/>
            <person name="Park Y."/>
            <person name="Passarelli A.L."/>
            <person name="Rozas J."/>
            <person name="Schwartz L.M."/>
            <person name="Smith W."/>
            <person name="Southgate A."/>
            <person name="Vilcinskas A."/>
            <person name="Vogt R."/>
            <person name="Wang P."/>
            <person name="Werren J."/>
            <person name="Yu X.Q."/>
            <person name="Zhou J.J."/>
            <person name="Brown S.J."/>
            <person name="Scherer S.E."/>
            <person name="Richards S."/>
            <person name="Blissard G.W."/>
        </authorList>
    </citation>
    <scope>NUCLEOTIDE SEQUENCE</scope>
</reference>
<comment type="caution">
    <text evidence="2">The sequence shown here is derived from an EMBL/GenBank/DDBJ whole genome shotgun (WGS) entry which is preliminary data.</text>
</comment>
<evidence type="ECO:0000256" key="1">
    <source>
        <dbReference type="SAM" id="MobiDB-lite"/>
    </source>
</evidence>
<sequence>MSPQGVSSKSNLEAEHKSSNGRASQEVWHRRLGHLNARSMNVMQKVHVQIRIYPNEKHMHVLYQNFDMKLHHAPSVLAQLKLQWNQNQSIDPNLIPMLIYYLWK</sequence>
<name>A0A921ZAX6_MANSE</name>